<protein>
    <submittedName>
        <fullName evidence="2">Uncharacterized protein</fullName>
    </submittedName>
</protein>
<organism evidence="2 3">
    <name type="scientific">Rhodofomes roseus</name>
    <dbReference type="NCBI Taxonomy" id="34475"/>
    <lineage>
        <taxon>Eukaryota</taxon>
        <taxon>Fungi</taxon>
        <taxon>Dikarya</taxon>
        <taxon>Basidiomycota</taxon>
        <taxon>Agaricomycotina</taxon>
        <taxon>Agaricomycetes</taxon>
        <taxon>Polyporales</taxon>
        <taxon>Rhodofomes</taxon>
    </lineage>
</organism>
<comment type="caution">
    <text evidence="2">The sequence shown here is derived from an EMBL/GenBank/DDBJ whole genome shotgun (WGS) entry which is preliminary data.</text>
</comment>
<feature type="transmembrane region" description="Helical" evidence="1">
    <location>
        <begin position="161"/>
        <end position="180"/>
    </location>
</feature>
<keyword evidence="1" id="KW-0472">Membrane</keyword>
<reference evidence="2 3" key="1">
    <citation type="submission" date="2019-01" db="EMBL/GenBank/DDBJ databases">
        <title>Genome sequencing of the rare red list fungi Fomitopsis rosea.</title>
        <authorList>
            <person name="Buettner E."/>
            <person name="Kellner H."/>
        </authorList>
    </citation>
    <scope>NUCLEOTIDE SEQUENCE [LARGE SCALE GENOMIC DNA]</scope>
    <source>
        <strain evidence="2 3">DSM 105464</strain>
    </source>
</reference>
<evidence type="ECO:0000256" key="1">
    <source>
        <dbReference type="SAM" id="Phobius"/>
    </source>
</evidence>
<name>A0A4Y9Y8S4_9APHY</name>
<proteinExistence type="predicted"/>
<keyword evidence="1" id="KW-0812">Transmembrane</keyword>
<dbReference type="EMBL" id="SEKV01000330">
    <property type="protein sequence ID" value="TFY58934.1"/>
    <property type="molecule type" value="Genomic_DNA"/>
</dbReference>
<gene>
    <name evidence="2" type="ORF">EVJ58_g6097</name>
</gene>
<keyword evidence="1" id="KW-1133">Transmembrane helix</keyword>
<feature type="transmembrane region" description="Helical" evidence="1">
    <location>
        <begin position="50"/>
        <end position="71"/>
    </location>
</feature>
<feature type="transmembrane region" description="Helical" evidence="1">
    <location>
        <begin position="130"/>
        <end position="152"/>
    </location>
</feature>
<dbReference type="AlphaFoldDB" id="A0A4Y9Y8S4"/>
<feature type="transmembrane region" description="Helical" evidence="1">
    <location>
        <begin position="243"/>
        <end position="262"/>
    </location>
</feature>
<feature type="transmembrane region" description="Helical" evidence="1">
    <location>
        <begin position="83"/>
        <end position="104"/>
    </location>
</feature>
<accession>A0A4Y9Y8S4</accession>
<feature type="transmembrane region" description="Helical" evidence="1">
    <location>
        <begin position="200"/>
        <end position="223"/>
    </location>
</feature>
<dbReference type="Proteomes" id="UP000298390">
    <property type="component" value="Unassembled WGS sequence"/>
</dbReference>
<sequence length="363" mass="39545">MIGSTAVVSGTVAVASSAPVVSSVPGYPPYLPMTTVEQAQSFIQSVNAGVYIGAIFLGLHTYTFAHAFYAIRKDQRLSSRATLLPLVSLLWLMAVINEACNIGFNSNAWLHYDGTSMSAYHYFTSNQASALNGAALAGAFFTVILADGYLLVRCYRWWKNLWVIIPLAMLMLVSYVWDFFELVYTAGHAVEANSGWVMPFFGSWPITIGLAGALHLIYTVLLASRVITHARKTCMEVLGLWEISVESAFPYGFVSLVFMILYCSNSVAANGFIPMLVQLQGITVDLLVARTLKLEHRSAIAQLPVPVVAVQTQMVVPTSDSASTTAPSASIYDEKLTLVKMSSMWKASALEKKEPAPPEYPGK</sequence>
<evidence type="ECO:0000313" key="2">
    <source>
        <dbReference type="EMBL" id="TFY58934.1"/>
    </source>
</evidence>
<evidence type="ECO:0000313" key="3">
    <source>
        <dbReference type="Proteomes" id="UP000298390"/>
    </source>
</evidence>